<dbReference type="CDD" id="cd04905">
    <property type="entry name" value="ACT_CM-PDT"/>
    <property type="match status" value="1"/>
</dbReference>
<dbReference type="Pfam" id="PF01842">
    <property type="entry name" value="ACT"/>
    <property type="match status" value="1"/>
</dbReference>
<keyword evidence="5" id="KW-0057">Aromatic amino acid biosynthesis</keyword>
<dbReference type="PIRSF" id="PIRSF001500">
    <property type="entry name" value="Chor_mut_pdt_Ppr"/>
    <property type="match status" value="1"/>
</dbReference>
<dbReference type="PROSITE" id="PS51671">
    <property type="entry name" value="ACT"/>
    <property type="match status" value="1"/>
</dbReference>
<evidence type="ECO:0000256" key="7">
    <source>
        <dbReference type="ARBA" id="ARBA00023239"/>
    </source>
</evidence>
<evidence type="ECO:0000256" key="5">
    <source>
        <dbReference type="ARBA" id="ARBA00023141"/>
    </source>
</evidence>
<organism evidence="12 13">
    <name type="scientific">Corynebacterium atypicum</name>
    <dbReference type="NCBI Taxonomy" id="191610"/>
    <lineage>
        <taxon>Bacteria</taxon>
        <taxon>Bacillati</taxon>
        <taxon>Actinomycetota</taxon>
        <taxon>Actinomycetes</taxon>
        <taxon>Mycobacteriales</taxon>
        <taxon>Corynebacteriaceae</taxon>
        <taxon>Corynebacterium</taxon>
    </lineage>
</organism>
<gene>
    <name evidence="12" type="ORF">CATYP_10015</name>
</gene>
<dbReference type="Pfam" id="PF00800">
    <property type="entry name" value="PDT"/>
    <property type="match status" value="1"/>
</dbReference>
<dbReference type="InterPro" id="IPR045865">
    <property type="entry name" value="ACT-like_dom_sf"/>
</dbReference>
<name>A0ABM5QPK8_9CORY</name>
<keyword evidence="7" id="KW-0456">Lyase</keyword>
<dbReference type="InterPro" id="IPR002912">
    <property type="entry name" value="ACT_dom"/>
</dbReference>
<dbReference type="PANTHER" id="PTHR21022:SF19">
    <property type="entry name" value="PREPHENATE DEHYDRATASE-RELATED"/>
    <property type="match status" value="1"/>
</dbReference>
<comment type="pathway">
    <text evidence="1">Amino-acid biosynthesis; L-phenylalanine biosynthesis; phenylpyruvate from prephenate: step 1/1.</text>
</comment>
<evidence type="ECO:0000259" key="10">
    <source>
        <dbReference type="PROSITE" id="PS51171"/>
    </source>
</evidence>
<evidence type="ECO:0000256" key="8">
    <source>
        <dbReference type="ARBA" id="ARBA00047848"/>
    </source>
</evidence>
<evidence type="ECO:0000256" key="6">
    <source>
        <dbReference type="ARBA" id="ARBA00023222"/>
    </source>
</evidence>
<dbReference type="InterPro" id="IPR008242">
    <property type="entry name" value="Chor_mutase/pphenate_deHydtase"/>
</dbReference>
<feature type="domain" description="Prephenate dehydratase" evidence="10">
    <location>
        <begin position="4"/>
        <end position="241"/>
    </location>
</feature>
<evidence type="ECO:0000256" key="3">
    <source>
        <dbReference type="ARBA" id="ARBA00021872"/>
    </source>
</evidence>
<sequence>MSTTVSYLGPAGTFTEAAVLRFARRGTFGQVFGGAGRAEDAARGPITGEREPDRIDTLALASPGAVVDAVRAGSARAGVLAIENSVDGAVTQAFDALAQGGVQIFDELDLPIDFTIMTRPGSPATGTSAPRAGEDAVTAPESPDAAVCGTADPEAALREVATLASHPVGYQQVKGWLAKHAAHVQFVPASSNAAAARMVAEGQVDAAAAPDRAADLFQLQRVATGIADVRDARTRFVVVARHGRPPQRTGRDHTSVVFRLPNTPGSLVAALGEFAQRGVNLTRIASRPTREVFGTYLFFADMSGHIADAPVAEALRALWLRAEDIEFLGSWPNRSESDAGPAADGPDLVRIAQATEWVHALQEEGGAGWLAG</sequence>
<evidence type="ECO:0000313" key="13">
    <source>
        <dbReference type="Proteomes" id="UP000028504"/>
    </source>
</evidence>
<dbReference type="SUPFAM" id="SSF53850">
    <property type="entry name" value="Periplasmic binding protein-like II"/>
    <property type="match status" value="1"/>
</dbReference>
<evidence type="ECO:0000256" key="2">
    <source>
        <dbReference type="ARBA" id="ARBA00013147"/>
    </source>
</evidence>
<dbReference type="PROSITE" id="PS51171">
    <property type="entry name" value="PREPHENATE_DEHYDR_3"/>
    <property type="match status" value="1"/>
</dbReference>
<dbReference type="RefSeq" id="WP_038607053.1">
    <property type="nucleotide sequence ID" value="NZ_CP008944.1"/>
</dbReference>
<keyword evidence="6" id="KW-0584">Phenylalanine biosynthesis</keyword>
<keyword evidence="13" id="KW-1185">Reference proteome</keyword>
<dbReference type="Proteomes" id="UP000028504">
    <property type="component" value="Chromosome"/>
</dbReference>
<dbReference type="InterPro" id="IPR018528">
    <property type="entry name" value="Preph_deHydtase_CS"/>
</dbReference>
<dbReference type="EC" id="4.2.1.51" evidence="2"/>
<feature type="region of interest" description="Disordered" evidence="9">
    <location>
        <begin position="120"/>
        <end position="143"/>
    </location>
</feature>
<accession>A0ABM5QPK8</accession>
<proteinExistence type="predicted"/>
<dbReference type="Gene3D" id="3.40.190.10">
    <property type="entry name" value="Periplasmic binding protein-like II"/>
    <property type="match status" value="2"/>
</dbReference>
<dbReference type="EMBL" id="CP008944">
    <property type="protein sequence ID" value="AIG64828.1"/>
    <property type="molecule type" value="Genomic_DNA"/>
</dbReference>
<dbReference type="PROSITE" id="PS00857">
    <property type="entry name" value="PREPHENATE_DEHYDR_1"/>
    <property type="match status" value="1"/>
</dbReference>
<dbReference type="PANTHER" id="PTHR21022">
    <property type="entry name" value="PREPHENATE DEHYDRATASE P PROTEIN"/>
    <property type="match status" value="1"/>
</dbReference>
<evidence type="ECO:0000256" key="4">
    <source>
        <dbReference type="ARBA" id="ARBA00022605"/>
    </source>
</evidence>
<feature type="domain" description="ACT" evidence="11">
    <location>
        <begin position="255"/>
        <end position="337"/>
    </location>
</feature>
<dbReference type="SUPFAM" id="SSF55021">
    <property type="entry name" value="ACT-like"/>
    <property type="match status" value="1"/>
</dbReference>
<evidence type="ECO:0000256" key="1">
    <source>
        <dbReference type="ARBA" id="ARBA00004741"/>
    </source>
</evidence>
<comment type="catalytic activity">
    <reaction evidence="8">
        <text>prephenate + H(+) = 3-phenylpyruvate + CO2 + H2O</text>
        <dbReference type="Rhea" id="RHEA:21648"/>
        <dbReference type="ChEBI" id="CHEBI:15377"/>
        <dbReference type="ChEBI" id="CHEBI:15378"/>
        <dbReference type="ChEBI" id="CHEBI:16526"/>
        <dbReference type="ChEBI" id="CHEBI:18005"/>
        <dbReference type="ChEBI" id="CHEBI:29934"/>
        <dbReference type="EC" id="4.2.1.51"/>
    </reaction>
</comment>
<evidence type="ECO:0000259" key="11">
    <source>
        <dbReference type="PROSITE" id="PS51671"/>
    </source>
</evidence>
<protein>
    <recommendedName>
        <fullName evidence="3">Prephenate dehydratase</fullName>
        <ecNumber evidence="2">4.2.1.51</ecNumber>
    </recommendedName>
</protein>
<keyword evidence="4" id="KW-0028">Amino-acid biosynthesis</keyword>
<reference evidence="12 13" key="1">
    <citation type="submission" date="2014-07" db="EMBL/GenBank/DDBJ databases">
        <title>Complete genome sequence of Corynebacterium atypicum DSM 44849: identifiction of the mycolic acid biosynthesis genes.</title>
        <authorList>
            <person name="Tippelt A."/>
            <person name="Mollmann S."/>
            <person name="Albersmeier A."/>
            <person name="Jaenicke S."/>
            <person name="Ruckert C."/>
            <person name="Tauch A."/>
        </authorList>
    </citation>
    <scope>NUCLEOTIDE SEQUENCE [LARGE SCALE GENOMIC DNA]</scope>
    <source>
        <strain evidence="12 13">R2070</strain>
    </source>
</reference>
<dbReference type="Gene3D" id="3.30.70.260">
    <property type="match status" value="1"/>
</dbReference>
<evidence type="ECO:0000256" key="9">
    <source>
        <dbReference type="SAM" id="MobiDB-lite"/>
    </source>
</evidence>
<evidence type="ECO:0000313" key="12">
    <source>
        <dbReference type="EMBL" id="AIG64828.1"/>
    </source>
</evidence>
<dbReference type="InterPro" id="IPR001086">
    <property type="entry name" value="Preph_deHydtase"/>
</dbReference>